<protein>
    <submittedName>
        <fullName evidence="2">Uncharacterized protein</fullName>
    </submittedName>
</protein>
<comment type="caution">
    <text evidence="2">The sequence shown here is derived from an EMBL/GenBank/DDBJ whole genome shotgun (WGS) entry which is preliminary data.</text>
</comment>
<evidence type="ECO:0000256" key="1">
    <source>
        <dbReference type="SAM" id="MobiDB-lite"/>
    </source>
</evidence>
<feature type="compositionally biased region" description="Polar residues" evidence="1">
    <location>
        <begin position="235"/>
        <end position="247"/>
    </location>
</feature>
<dbReference type="AlphaFoldDB" id="A0A9P3LF07"/>
<accession>A0A9P3LF07</accession>
<feature type="region of interest" description="Disordered" evidence="1">
    <location>
        <begin position="65"/>
        <end position="84"/>
    </location>
</feature>
<proteinExistence type="predicted"/>
<organism evidence="2 3">
    <name type="scientific">Phanerochaete sordida</name>
    <dbReference type="NCBI Taxonomy" id="48140"/>
    <lineage>
        <taxon>Eukaryota</taxon>
        <taxon>Fungi</taxon>
        <taxon>Dikarya</taxon>
        <taxon>Basidiomycota</taxon>
        <taxon>Agaricomycotina</taxon>
        <taxon>Agaricomycetes</taxon>
        <taxon>Polyporales</taxon>
        <taxon>Phanerochaetaceae</taxon>
        <taxon>Phanerochaete</taxon>
    </lineage>
</organism>
<gene>
    <name evidence="2" type="ORF">PsYK624_082770</name>
</gene>
<feature type="region of interest" description="Disordered" evidence="1">
    <location>
        <begin position="216"/>
        <end position="247"/>
    </location>
</feature>
<evidence type="ECO:0000313" key="3">
    <source>
        <dbReference type="Proteomes" id="UP000703269"/>
    </source>
</evidence>
<feature type="compositionally biased region" description="Low complexity" evidence="1">
    <location>
        <begin position="265"/>
        <end position="280"/>
    </location>
</feature>
<feature type="region of interest" description="Disordered" evidence="1">
    <location>
        <begin position="265"/>
        <end position="368"/>
    </location>
</feature>
<evidence type="ECO:0000313" key="2">
    <source>
        <dbReference type="EMBL" id="GJE92124.1"/>
    </source>
</evidence>
<dbReference type="Proteomes" id="UP000703269">
    <property type="component" value="Unassembled WGS sequence"/>
</dbReference>
<feature type="region of interest" description="Disordered" evidence="1">
    <location>
        <begin position="172"/>
        <end position="191"/>
    </location>
</feature>
<sequence length="448" mass="48075">MALSPSVEIPIVSTAMRAALEDSSVLAVQFDDTCVVIPDPVVQSRMPRLIKKSYSLPLWRRRAASNPPPADALEVAPGPDDRPGVSITVPLPSFSKSRSPSRGEHAHQPLVSCLVNGPTPTPRKHARRPSLPLPPSADAITLPLRPCCHECYPITEECLRDDIAWEERFTRGARRRRNSSAENRQHAHVARHRKVCDAIPGFESVVFADEVDKRRSATFDEPPPPPDDSDVEQQLAPSISRRLQLTPPTSRAVIAEEAEADLFPLPSPSASSSHLPLSAAGDSLPSLPQSTAATAHLRSAHMHTHASTHDPDDDAHRESVYYTPDASPVTPAWLASRESSASGDSDVPLTPSPVVPAAAPAPSKHMPIPPRPRADAAYDSFASFELVDSPPADFAHFTHAGSAPGSPELSASPRRRNFMHMPSLPGPGSFLRAGAEMFKGVGGVPLSV</sequence>
<keyword evidence="3" id="KW-1185">Reference proteome</keyword>
<dbReference type="OrthoDB" id="3269282at2759"/>
<dbReference type="EMBL" id="BPQB01000024">
    <property type="protein sequence ID" value="GJE92124.1"/>
    <property type="molecule type" value="Genomic_DNA"/>
</dbReference>
<feature type="compositionally biased region" description="Basic and acidic residues" evidence="1">
    <location>
        <begin position="307"/>
        <end position="319"/>
    </location>
</feature>
<name>A0A9P3LF07_9APHY</name>
<reference evidence="2 3" key="1">
    <citation type="submission" date="2021-08" db="EMBL/GenBank/DDBJ databases">
        <title>Draft Genome Sequence of Phanerochaete sordida strain YK-624.</title>
        <authorList>
            <person name="Mori T."/>
            <person name="Dohra H."/>
            <person name="Suzuki T."/>
            <person name="Kawagishi H."/>
            <person name="Hirai H."/>
        </authorList>
    </citation>
    <scope>NUCLEOTIDE SEQUENCE [LARGE SCALE GENOMIC DNA]</scope>
    <source>
        <strain evidence="2 3">YK-624</strain>
    </source>
</reference>